<dbReference type="RefSeq" id="WP_038263070.1">
    <property type="nucleotide sequence ID" value="NZ_FSRH01000008.1"/>
</dbReference>
<name>A0A069RFV3_PEPLI</name>
<evidence type="ECO:0000313" key="1">
    <source>
        <dbReference type="EMBL" id="KDR95901.1"/>
    </source>
</evidence>
<gene>
    <name evidence="1" type="ORF">CLIT_8c00700</name>
</gene>
<dbReference type="NCBIfam" id="TIGR01603">
    <property type="entry name" value="maj_tail_phi13"/>
    <property type="match status" value="1"/>
</dbReference>
<dbReference type="Proteomes" id="UP000027946">
    <property type="component" value="Unassembled WGS sequence"/>
</dbReference>
<organism evidence="1 2">
    <name type="scientific">Peptoclostridium litorale DSM 5388</name>
    <dbReference type="NCBI Taxonomy" id="1121324"/>
    <lineage>
        <taxon>Bacteria</taxon>
        <taxon>Bacillati</taxon>
        <taxon>Bacillota</taxon>
        <taxon>Clostridia</taxon>
        <taxon>Peptostreptococcales</taxon>
        <taxon>Peptoclostridiaceae</taxon>
        <taxon>Peptoclostridium</taxon>
    </lineage>
</organism>
<keyword evidence="2" id="KW-1185">Reference proteome</keyword>
<dbReference type="EMBL" id="JJMM01000008">
    <property type="protein sequence ID" value="KDR95901.1"/>
    <property type="molecule type" value="Genomic_DNA"/>
</dbReference>
<dbReference type="AlphaFoldDB" id="A0A069RFV3"/>
<dbReference type="OrthoDB" id="3078218at2"/>
<dbReference type="eggNOG" id="COG5492">
    <property type="taxonomic scope" value="Bacteria"/>
</dbReference>
<reference evidence="1 2" key="1">
    <citation type="submission" date="2014-03" db="EMBL/GenBank/DDBJ databases">
        <title>Genome sequence of Clostridium litorale W6, DSM 5388.</title>
        <authorList>
            <person name="Poehlein A."/>
            <person name="Jagirdar A."/>
            <person name="Khonsari B."/>
            <person name="Chibani C.M."/>
            <person name="Gutierrez Gutierrez D.A."/>
            <person name="Davydova E."/>
            <person name="Alghaithi H.S."/>
            <person name="Nair K.P."/>
            <person name="Dhamotharan K."/>
            <person name="Chandran L."/>
            <person name="G W."/>
            <person name="Daniel R."/>
        </authorList>
    </citation>
    <scope>NUCLEOTIDE SEQUENCE [LARGE SCALE GENOMIC DNA]</scope>
    <source>
        <strain evidence="1 2">W6</strain>
    </source>
</reference>
<protein>
    <submittedName>
        <fullName evidence="1">Tail protein</fullName>
    </submittedName>
</protein>
<comment type="caution">
    <text evidence="1">The sequence shown here is derived from an EMBL/GenBank/DDBJ whole genome shotgun (WGS) entry which is preliminary data.</text>
</comment>
<dbReference type="InterPro" id="IPR006490">
    <property type="entry name" value="Maj_tail_phi13"/>
</dbReference>
<dbReference type="STRING" id="1121324.CLIT_8c00700"/>
<evidence type="ECO:0000313" key="2">
    <source>
        <dbReference type="Proteomes" id="UP000027946"/>
    </source>
</evidence>
<accession>A0A069RFV3</accession>
<sequence length="190" mass="21574">MSKQIGLRDFHIALLTKDDKTAATYETPEKLERAIMAKITPKVSTSKEYSDDNLEEIIDIFDCVDVEIELNQLSLASRAKLQGAKLVKGALKETKNDIAPYLAMGFRSKKKNGTYRYVWLYKGKFELTSDEYETTKDKVKAQNSKLKGTFFARDYDEAYRLIMDEDETGVDTATLEAWFTAVQDQPAEAA</sequence>
<proteinExistence type="predicted"/>